<evidence type="ECO:0000313" key="3">
    <source>
        <dbReference type="Proteomes" id="UP001432146"/>
    </source>
</evidence>
<organism evidence="2 3">
    <name type="scientific">Tetragonisca angustula</name>
    <dbReference type="NCBI Taxonomy" id="166442"/>
    <lineage>
        <taxon>Eukaryota</taxon>
        <taxon>Metazoa</taxon>
        <taxon>Ecdysozoa</taxon>
        <taxon>Arthropoda</taxon>
        <taxon>Hexapoda</taxon>
        <taxon>Insecta</taxon>
        <taxon>Pterygota</taxon>
        <taxon>Neoptera</taxon>
        <taxon>Endopterygota</taxon>
        <taxon>Hymenoptera</taxon>
        <taxon>Apocrita</taxon>
        <taxon>Aculeata</taxon>
        <taxon>Apoidea</taxon>
        <taxon>Anthophila</taxon>
        <taxon>Apidae</taxon>
        <taxon>Tetragonisca</taxon>
    </lineage>
</organism>
<dbReference type="Proteomes" id="UP001432146">
    <property type="component" value="Unassembled WGS sequence"/>
</dbReference>
<comment type="caution">
    <text evidence="2">The sequence shown here is derived from an EMBL/GenBank/DDBJ whole genome shotgun (WGS) entry which is preliminary data.</text>
</comment>
<sequence length="536" mass="60815">MKLLAASGALVIQCAAAKSWDSDSYSEEMFSMFGWIGYLKRFSLTVLMLSVVVLYYIPESRPYARRICYTLIDLTANGLKSALSGRESEYICEKIKSSYHRARHESLAAPKCALQKVPDDYENFAQPRRSFTRKPKIFVDADNVGDTKKVPKDHRLSRHRLRSSVIKNDPRVEVVKPAYFYSDKTNDGEKYLKTNVSSTRHANGPPVENYALLISGSPQQMAMLDQKYEKDDMVIVQDPYTRMEYKECGTSTDKLSSKAEASSSEQEGPTRDHNEEEVEMAEDSGSRYSVDKSLYQISEYHCGGECCGSNECSISSADLSNRANARLNTPVGQRNALKSSRSMVAPTPQSKIEEGNEHLYTIDYSHAGDRPTKCVNSSNSRRVDFRGEDINHETRTQQKHEENERLYENILKTRRKRFRNESITNFCGNDVLFTDRGGEADDENSQHGGRVCRKHDLDEKPQRENPLFEKISDGSMFDCYDDIYEEPILKNRFKPALLRAVNWIFGGCPGAARRAALKCGEVGKEESQGLTDEWLL</sequence>
<keyword evidence="3" id="KW-1185">Reference proteome</keyword>
<reference evidence="2 3" key="1">
    <citation type="submission" date="2024-05" db="EMBL/GenBank/DDBJ databases">
        <title>The nuclear and mitochondrial genome assemblies of Tetragonisca angustula (Apidae: Meliponini), a tiny yet remarkable pollinator in the Neotropics.</title>
        <authorList>
            <person name="Ferrari R."/>
            <person name="Ricardo P.C."/>
            <person name="Dias F.C."/>
            <person name="Araujo N.S."/>
            <person name="Soares D.O."/>
            <person name="Zhou Q.-S."/>
            <person name="Zhu C.-D."/>
            <person name="Coutinho L."/>
            <person name="Airas M.C."/>
            <person name="Batista T.M."/>
        </authorList>
    </citation>
    <scope>NUCLEOTIDE SEQUENCE [LARGE SCALE GENOMIC DNA]</scope>
    <source>
        <strain evidence="2">ASF017062</strain>
        <tissue evidence="2">Abdomen</tissue>
    </source>
</reference>
<dbReference type="AlphaFoldDB" id="A0AAW1AFC8"/>
<evidence type="ECO:0000256" key="1">
    <source>
        <dbReference type="SAM" id="MobiDB-lite"/>
    </source>
</evidence>
<name>A0AAW1AFC8_9HYME</name>
<dbReference type="EMBL" id="JAWNGG020000018">
    <property type="protein sequence ID" value="KAK9308705.1"/>
    <property type="molecule type" value="Genomic_DNA"/>
</dbReference>
<feature type="region of interest" description="Disordered" evidence="1">
    <location>
        <begin position="247"/>
        <end position="287"/>
    </location>
</feature>
<proteinExistence type="predicted"/>
<accession>A0AAW1AFC8</accession>
<protein>
    <submittedName>
        <fullName evidence="2">Uncharacterized protein</fullName>
    </submittedName>
</protein>
<evidence type="ECO:0000313" key="2">
    <source>
        <dbReference type="EMBL" id="KAK9308705.1"/>
    </source>
</evidence>
<gene>
    <name evidence="2" type="ORF">QLX08_001425</name>
</gene>